<dbReference type="CDD" id="cd12797">
    <property type="entry name" value="M23_peptidase"/>
    <property type="match status" value="1"/>
</dbReference>
<dbReference type="RefSeq" id="WP_152801937.1">
    <property type="nucleotide sequence ID" value="NZ_WHNX01000005.1"/>
</dbReference>
<reference evidence="2 3" key="1">
    <citation type="submission" date="2019-10" db="EMBL/GenBank/DDBJ databases">
        <title>Alkalibaculum tamaniensis sp.nov., a new alkaliphilic acetogen, isolated on methoxylated aromatics from a mud volcano.</title>
        <authorList>
            <person name="Khomyakova M.A."/>
            <person name="Merkel A.Y."/>
            <person name="Bonch-Osmolovskaya E.A."/>
            <person name="Slobodkin A.I."/>
        </authorList>
    </citation>
    <scope>NUCLEOTIDE SEQUENCE [LARGE SCALE GENOMIC DNA]</scope>
    <source>
        <strain evidence="2 3">M08DMB</strain>
    </source>
</reference>
<dbReference type="InterPro" id="IPR011055">
    <property type="entry name" value="Dup_hybrid_motif"/>
</dbReference>
<dbReference type="Pfam" id="PF01551">
    <property type="entry name" value="Peptidase_M23"/>
    <property type="match status" value="1"/>
</dbReference>
<gene>
    <name evidence="2" type="ORF">GC105_03920</name>
</gene>
<sequence>MNNYRRNLKIKRRFNNFVTFNKKLLLLIALFTLSLYLHSLGTKSETGQYKEYIVSDTLLFLFPTEGLITALDKPGTHENSKAVDIANEEDTPIFAAMDGEVIFSGPKDGYGNCIIISHDDNYSTLYAHLNSCLIEKFKRVKRGDKIGLMGSTGNSTGPHLHFEIRFNDKREVILEYFPFLETKLYVTQKTSTANIVK</sequence>
<dbReference type="SUPFAM" id="SSF51261">
    <property type="entry name" value="Duplicated hybrid motif"/>
    <property type="match status" value="1"/>
</dbReference>
<dbReference type="PANTHER" id="PTHR21666">
    <property type="entry name" value="PEPTIDASE-RELATED"/>
    <property type="match status" value="1"/>
</dbReference>
<organism evidence="2 3">
    <name type="scientific">Alkalibaculum sporogenes</name>
    <dbReference type="NCBI Taxonomy" id="2655001"/>
    <lineage>
        <taxon>Bacteria</taxon>
        <taxon>Bacillati</taxon>
        <taxon>Bacillota</taxon>
        <taxon>Clostridia</taxon>
        <taxon>Eubacteriales</taxon>
        <taxon>Eubacteriaceae</taxon>
        <taxon>Alkalibaculum</taxon>
    </lineage>
</organism>
<feature type="domain" description="M23ase beta-sheet core" evidence="1">
    <location>
        <begin position="79"/>
        <end position="169"/>
    </location>
</feature>
<dbReference type="Proteomes" id="UP000440004">
    <property type="component" value="Unassembled WGS sequence"/>
</dbReference>
<keyword evidence="3" id="KW-1185">Reference proteome</keyword>
<dbReference type="GO" id="GO:0004222">
    <property type="term" value="F:metalloendopeptidase activity"/>
    <property type="evidence" value="ECO:0007669"/>
    <property type="project" value="TreeGrafter"/>
</dbReference>
<proteinExistence type="predicted"/>
<dbReference type="InterPro" id="IPR050570">
    <property type="entry name" value="Cell_wall_metabolism_enzyme"/>
</dbReference>
<accession>A0A6A7K6D9</accession>
<evidence type="ECO:0000313" key="3">
    <source>
        <dbReference type="Proteomes" id="UP000440004"/>
    </source>
</evidence>
<name>A0A6A7K6D9_9FIRM</name>
<dbReference type="EMBL" id="WHNX01000005">
    <property type="protein sequence ID" value="MPW24934.1"/>
    <property type="molecule type" value="Genomic_DNA"/>
</dbReference>
<dbReference type="AlphaFoldDB" id="A0A6A7K6D9"/>
<protein>
    <submittedName>
        <fullName evidence="2">Peptidoglycan DD-metalloendopeptidase family protein</fullName>
    </submittedName>
</protein>
<dbReference type="Gene3D" id="2.70.70.10">
    <property type="entry name" value="Glucose Permease (Domain IIA)"/>
    <property type="match status" value="1"/>
</dbReference>
<comment type="caution">
    <text evidence="2">The sequence shown here is derived from an EMBL/GenBank/DDBJ whole genome shotgun (WGS) entry which is preliminary data.</text>
</comment>
<evidence type="ECO:0000313" key="2">
    <source>
        <dbReference type="EMBL" id="MPW24934.1"/>
    </source>
</evidence>
<dbReference type="InterPro" id="IPR016047">
    <property type="entry name" value="M23ase_b-sheet_dom"/>
</dbReference>
<evidence type="ECO:0000259" key="1">
    <source>
        <dbReference type="Pfam" id="PF01551"/>
    </source>
</evidence>
<dbReference type="PANTHER" id="PTHR21666:SF270">
    <property type="entry name" value="MUREIN HYDROLASE ACTIVATOR ENVC"/>
    <property type="match status" value="1"/>
</dbReference>